<dbReference type="RefSeq" id="WP_270038304.1">
    <property type="nucleotide sequence ID" value="NZ_JAPDOD010000002.1"/>
</dbReference>
<dbReference type="Proteomes" id="UP001149140">
    <property type="component" value="Unassembled WGS sequence"/>
</dbReference>
<dbReference type="EMBL" id="JAPDOD010000002">
    <property type="protein sequence ID" value="MDA0159563.1"/>
    <property type="molecule type" value="Genomic_DNA"/>
</dbReference>
<sequence length="86" mass="9292">MALFRVTQEFPLVGDPPTQATTDRVRQRLDDAAPGTGAAVDVGIGRMQVEMTFEAESEERAVRMAKMTSDRALGSGPARVDVQRAT</sequence>
<evidence type="ECO:0000313" key="1">
    <source>
        <dbReference type="EMBL" id="MDA0159563.1"/>
    </source>
</evidence>
<organism evidence="1 2">
    <name type="scientific">Solirubrobacter ginsenosidimutans</name>
    <dbReference type="NCBI Taxonomy" id="490573"/>
    <lineage>
        <taxon>Bacteria</taxon>
        <taxon>Bacillati</taxon>
        <taxon>Actinomycetota</taxon>
        <taxon>Thermoleophilia</taxon>
        <taxon>Solirubrobacterales</taxon>
        <taxon>Solirubrobacteraceae</taxon>
        <taxon>Solirubrobacter</taxon>
    </lineage>
</organism>
<evidence type="ECO:0000313" key="2">
    <source>
        <dbReference type="Proteomes" id="UP001149140"/>
    </source>
</evidence>
<name>A0A9X3MTS3_9ACTN</name>
<proteinExistence type="predicted"/>
<protein>
    <submittedName>
        <fullName evidence="1">Uncharacterized protein</fullName>
    </submittedName>
</protein>
<comment type="caution">
    <text evidence="1">The sequence shown here is derived from an EMBL/GenBank/DDBJ whole genome shotgun (WGS) entry which is preliminary data.</text>
</comment>
<gene>
    <name evidence="1" type="ORF">OM076_04745</name>
</gene>
<dbReference type="AlphaFoldDB" id="A0A9X3MTS3"/>
<reference evidence="1" key="1">
    <citation type="submission" date="2022-10" db="EMBL/GenBank/DDBJ databases">
        <title>The WGS of Solirubrobacter ginsenosidimutans DSM 21036.</title>
        <authorList>
            <person name="Jiang Z."/>
        </authorList>
    </citation>
    <scope>NUCLEOTIDE SEQUENCE</scope>
    <source>
        <strain evidence="1">DSM 21036</strain>
    </source>
</reference>
<accession>A0A9X3MTS3</accession>
<keyword evidence="2" id="KW-1185">Reference proteome</keyword>